<dbReference type="EMBL" id="JAUTWS010000033">
    <property type="protein sequence ID" value="MDO9711739.1"/>
    <property type="molecule type" value="Genomic_DNA"/>
</dbReference>
<dbReference type="SUPFAM" id="SSF88713">
    <property type="entry name" value="Glycoside hydrolase/deacetylase"/>
    <property type="match status" value="1"/>
</dbReference>
<comment type="caution">
    <text evidence="6">The sequence shown here is derived from an EMBL/GenBank/DDBJ whole genome shotgun (WGS) entry which is preliminary data.</text>
</comment>
<comment type="similarity">
    <text evidence="2">Belongs to the polysaccharide deacetylase family.</text>
</comment>
<evidence type="ECO:0000313" key="7">
    <source>
        <dbReference type="Proteomes" id="UP001243009"/>
    </source>
</evidence>
<dbReference type="Pfam" id="PF11959">
    <property type="entry name" value="DUF3473"/>
    <property type="match status" value="1"/>
</dbReference>
<dbReference type="InterPro" id="IPR011330">
    <property type="entry name" value="Glyco_hydro/deAcase_b/a-brl"/>
</dbReference>
<evidence type="ECO:0000256" key="4">
    <source>
        <dbReference type="ARBA" id="ARBA00032976"/>
    </source>
</evidence>
<dbReference type="CDD" id="cd10941">
    <property type="entry name" value="CE4_PuuE_HpPgdA_like_2"/>
    <property type="match status" value="1"/>
</dbReference>
<sequence>MSVDVEDWFQVQAYHGLVPRRDWESLDRRVERNTDRLLEMFDRAGVKATFFTLGWVAKRHPALVRRIVAGGHELASHGYGHQRVFWIGKAAFRMDIRCARRLLEDVAGVPVRGYRAPTFSIDPQRTPWAHAVLAEEGYAYSSSVFPAREVLSGGGSAPRGPHRPDPNGVLELPMTAVRILGRDLPCSGGNWFRQFPYRLFRAGLLRVNRAEQRPGIFYIHPWEIDPDQPRLPQAGLLTQLRHHNGLRSMERRLERLLRDFRWDRMDRVFPEATGGTAPHPVTA</sequence>
<gene>
    <name evidence="6" type="ORF">Q7A36_25550</name>
</gene>
<organism evidence="6 7">
    <name type="scientific">Paracraurococcus lichenis</name>
    <dbReference type="NCBI Taxonomy" id="3064888"/>
    <lineage>
        <taxon>Bacteria</taxon>
        <taxon>Pseudomonadati</taxon>
        <taxon>Pseudomonadota</taxon>
        <taxon>Alphaproteobacteria</taxon>
        <taxon>Acetobacterales</taxon>
        <taxon>Roseomonadaceae</taxon>
        <taxon>Paracraurococcus</taxon>
    </lineage>
</organism>
<dbReference type="RefSeq" id="WP_305106595.1">
    <property type="nucleotide sequence ID" value="NZ_JAUTWS010000033.1"/>
</dbReference>
<protein>
    <recommendedName>
        <fullName evidence="3">Chitooligosaccharide deacetylase</fullName>
    </recommendedName>
    <alternativeName>
        <fullName evidence="4">Nodulation protein B</fullName>
    </alternativeName>
</protein>
<proteinExistence type="inferred from homology"/>
<dbReference type="PANTHER" id="PTHR47561:SF1">
    <property type="entry name" value="POLYSACCHARIDE DEACETYLASE FAMILY PROTEIN (AFU_ORTHOLOGUE AFUA_6G05030)"/>
    <property type="match status" value="1"/>
</dbReference>
<dbReference type="PROSITE" id="PS51677">
    <property type="entry name" value="NODB"/>
    <property type="match status" value="1"/>
</dbReference>
<evidence type="ECO:0000256" key="2">
    <source>
        <dbReference type="ARBA" id="ARBA00010973"/>
    </source>
</evidence>
<evidence type="ECO:0000256" key="3">
    <source>
        <dbReference type="ARBA" id="ARBA00020071"/>
    </source>
</evidence>
<dbReference type="Pfam" id="PF01522">
    <property type="entry name" value="Polysacc_deac_1"/>
    <property type="match status" value="1"/>
</dbReference>
<evidence type="ECO:0000313" key="6">
    <source>
        <dbReference type="EMBL" id="MDO9711739.1"/>
    </source>
</evidence>
<dbReference type="InterPro" id="IPR022560">
    <property type="entry name" value="DUF3473"/>
</dbReference>
<comment type="function">
    <text evidence="1">Is involved in generating a small heat-stable compound (Nod), an acylated oligomer of N-acetylglucosamine, that stimulates mitosis in various plant protoplasts.</text>
</comment>
<dbReference type="InterPro" id="IPR002509">
    <property type="entry name" value="NODB_dom"/>
</dbReference>
<evidence type="ECO:0000256" key="1">
    <source>
        <dbReference type="ARBA" id="ARBA00003236"/>
    </source>
</evidence>
<dbReference type="Gene3D" id="3.20.20.370">
    <property type="entry name" value="Glycoside hydrolase/deacetylase"/>
    <property type="match status" value="1"/>
</dbReference>
<reference evidence="6 7" key="1">
    <citation type="submission" date="2023-08" db="EMBL/GenBank/DDBJ databases">
        <title>The draft genome sequence of Paracraurococcus sp. LOR1-02.</title>
        <authorList>
            <person name="Kingkaew E."/>
            <person name="Tanasupawat S."/>
        </authorList>
    </citation>
    <scope>NUCLEOTIDE SEQUENCE [LARGE SCALE GENOMIC DNA]</scope>
    <source>
        <strain evidence="6 7">LOR1-02</strain>
    </source>
</reference>
<dbReference type="PANTHER" id="PTHR47561">
    <property type="entry name" value="POLYSACCHARIDE DEACETYLASE FAMILY PROTEIN (AFU_ORTHOLOGUE AFUA_6G05030)"/>
    <property type="match status" value="1"/>
</dbReference>
<keyword evidence="7" id="KW-1185">Reference proteome</keyword>
<feature type="domain" description="NodB homology" evidence="5">
    <location>
        <begin position="20"/>
        <end position="283"/>
    </location>
</feature>
<dbReference type="NCBIfam" id="TIGR03006">
    <property type="entry name" value="pepcterm_polyde"/>
    <property type="match status" value="1"/>
</dbReference>
<name>A0ABT9E6E0_9PROT</name>
<evidence type="ECO:0000259" key="5">
    <source>
        <dbReference type="PROSITE" id="PS51677"/>
    </source>
</evidence>
<dbReference type="InterPro" id="IPR014344">
    <property type="entry name" value="XrtA_polysacc_deacetyl"/>
</dbReference>
<accession>A0ABT9E6E0</accession>
<dbReference type="InterPro" id="IPR045235">
    <property type="entry name" value="PuuE_HpPgdA-like"/>
</dbReference>
<dbReference type="Proteomes" id="UP001243009">
    <property type="component" value="Unassembled WGS sequence"/>
</dbReference>